<dbReference type="Proteomes" id="UP000494206">
    <property type="component" value="Unassembled WGS sequence"/>
</dbReference>
<dbReference type="OrthoDB" id="447953at2759"/>
<protein>
    <recommendedName>
        <fullName evidence="9">Autophagy-related protein 11 C-terminal domain-containing protein</fullName>
    </recommendedName>
</protein>
<dbReference type="GO" id="GO:0005576">
    <property type="term" value="C:extracellular region"/>
    <property type="evidence" value="ECO:0007669"/>
    <property type="project" value="UniProtKB-SubCell"/>
</dbReference>
<feature type="domain" description="Autophagy-related protein 11 C-terminal" evidence="9">
    <location>
        <begin position="1119"/>
        <end position="1213"/>
    </location>
</feature>
<dbReference type="EMBL" id="CADEPM010000002">
    <property type="protein sequence ID" value="CAB3400287.1"/>
    <property type="molecule type" value="Genomic_DNA"/>
</dbReference>
<sequence length="1225" mass="140187">MKHVTALLFALVGFCSAISVEIGTVQSIAVTGKLLCDTQPAKNVKVKLYEEEVALDVLLDERFTKEDGTFEMSGHKTEVTSIDPKVNIYHKCNYDGVCFRKISITIPENFVSNGETPSKTFDIGEINLASKFTGQSILLDSNGSFLDPRQTIYSLNGAGTEQNPLFLFQKTKDREDISTSDVGYIIQQIDNCTEQAKLVLERESATDIFMLLPEKAKECKRIQQMALNTCSRYVREHKLLYQGWMALINNLDESIAKLSKRTNRFENLMVKMREIYEKAEILLQDFSESLVHLKKIDLPNELLIKSFGSASLSATEKLTLYDWITRADDTATLEELAEQVKTQILSFKTHTCKNIFTAINSVVEQSQNAEYRHIKGIAKRFEQLENSLANCAELKKDADGLIDQITVTPKNITEAKLNQLVHEHLRYMREIFDFMEKLKNTARVFDQSKQELLQNVRARLSGFIVTSYDKLKYAHMEMITYEEKSNGVRLRLDLLEQIKEAPILYSQFVSEAIRRAMFKSEIELWHNDHSERCMNITNEENEMRKRISKKLEKHFLRSLFSEMFDDLPQFFVKAPLPPFDVGIPKIEQNYLSHLRHNVPELEAYLKVKTPDILAKLAARDPRCGSIAQMKREESFFTKEPLPSAHYNYSPAQWLSEDGGESSPVPPSIMMARSPDATMRESQIAAIPIVPSLQQLDLLNNSSVSCVARSAPIAIPSNCSQQREAPQPHPFSSDASSKFSIPDQRFINSTEDQQQFSVDDVTSNTQYLDLLTSMKLEIATLSKGLRDTRAEVINNSDRFANDFEQIHDFLSSKLPNGIIQLRKDYEEKLEAHLSTIKTLTEKIAESDENQKQNENELELLKAEKDELIDKHAEEIKSFEEKIAMMEQDIKNVGMETFKKLTIEYELMTDQLRSDHEEELNIKECEINNLKKEIEKKNAELQKSQMDPHTEEFKKNLVAEIRADIEKEYKARIDRITKAMEQKKDESLARIRKEGEVEMMILRDKNEQLTKTSNEIISKLKELIKTNVENGETLLKEIDDSIDVFDVHSNFPTKLPSWNVKRSAFASSKSSSDMEESVMVTSMSTSTAVPFSEDSSDVQTIDVDKNCVTISTQTKICLPQMNMMVSIQDIRAGCTVLVIWDDRHNSYILFCSSQFLHFVKESSLRKLGLSPSEKNTPRRNWVLGRAVGVDNCVIRKPTNRYKLPVSTVVRRVDVEPFPQELVIDEQL</sequence>
<evidence type="ECO:0000256" key="2">
    <source>
        <dbReference type="ARBA" id="ARBA00010112"/>
    </source>
</evidence>
<dbReference type="GO" id="GO:0034517">
    <property type="term" value="P:ribophagy"/>
    <property type="evidence" value="ECO:0007669"/>
    <property type="project" value="TreeGrafter"/>
</dbReference>
<evidence type="ECO:0000313" key="10">
    <source>
        <dbReference type="EMBL" id="CAB3400287.1"/>
    </source>
</evidence>
<dbReference type="GO" id="GO:0000045">
    <property type="term" value="P:autophagosome assembly"/>
    <property type="evidence" value="ECO:0007669"/>
    <property type="project" value="InterPro"/>
</dbReference>
<dbReference type="InterPro" id="IPR038479">
    <property type="entry name" value="Transthyretin-like_sf"/>
</dbReference>
<dbReference type="GO" id="GO:0061723">
    <property type="term" value="P:glycophagy"/>
    <property type="evidence" value="ECO:0007669"/>
    <property type="project" value="TreeGrafter"/>
</dbReference>
<dbReference type="PANTHER" id="PTHR13222:SF1">
    <property type="entry name" value="RB1-INDUCIBLE COILED-COIL PROTEIN 1"/>
    <property type="match status" value="1"/>
</dbReference>
<dbReference type="GO" id="GO:0060090">
    <property type="term" value="F:molecular adaptor activity"/>
    <property type="evidence" value="ECO:0007669"/>
    <property type="project" value="TreeGrafter"/>
</dbReference>
<dbReference type="InterPro" id="IPR019460">
    <property type="entry name" value="Atg11_C"/>
</dbReference>
<proteinExistence type="inferred from homology"/>
<dbReference type="GO" id="GO:0009986">
    <property type="term" value="C:cell surface"/>
    <property type="evidence" value="ECO:0007669"/>
    <property type="project" value="InterPro"/>
</dbReference>
<dbReference type="InterPro" id="IPR001534">
    <property type="entry name" value="Transthyretin-like"/>
</dbReference>
<dbReference type="GO" id="GO:0019901">
    <property type="term" value="F:protein kinase binding"/>
    <property type="evidence" value="ECO:0007669"/>
    <property type="project" value="TreeGrafter"/>
</dbReference>
<comment type="subcellular location">
    <subcellularLocation>
        <location evidence="1">Secreted</location>
    </subcellularLocation>
</comment>
<evidence type="ECO:0000256" key="1">
    <source>
        <dbReference type="ARBA" id="ARBA00004613"/>
    </source>
</evidence>
<dbReference type="GO" id="GO:0034727">
    <property type="term" value="P:piecemeal microautophagy of the nucleus"/>
    <property type="evidence" value="ECO:0007669"/>
    <property type="project" value="TreeGrafter"/>
</dbReference>
<gene>
    <name evidence="10" type="ORF">CBOVIS_LOCUS3256</name>
</gene>
<evidence type="ECO:0000256" key="7">
    <source>
        <dbReference type="SAM" id="Coils"/>
    </source>
</evidence>
<dbReference type="Pfam" id="PF01060">
    <property type="entry name" value="TTR-52"/>
    <property type="match status" value="1"/>
</dbReference>
<keyword evidence="11" id="KW-1185">Reference proteome</keyword>
<dbReference type="GO" id="GO:1990316">
    <property type="term" value="C:Atg1/ULK1 kinase complex"/>
    <property type="evidence" value="ECO:0007669"/>
    <property type="project" value="TreeGrafter"/>
</dbReference>
<feature type="signal peptide" evidence="8">
    <location>
        <begin position="1"/>
        <end position="17"/>
    </location>
</feature>
<evidence type="ECO:0000256" key="8">
    <source>
        <dbReference type="SAM" id="SignalP"/>
    </source>
</evidence>
<dbReference type="PANTHER" id="PTHR13222">
    <property type="entry name" value="RB1-INDUCIBLE COILED-COIL"/>
    <property type="match status" value="1"/>
</dbReference>
<evidence type="ECO:0000256" key="3">
    <source>
        <dbReference type="ARBA" id="ARBA00022525"/>
    </source>
</evidence>
<comment type="caution">
    <text evidence="10">The sequence shown here is derived from an EMBL/GenBank/DDBJ whole genome shotgun (WGS) entry which is preliminary data.</text>
</comment>
<keyword evidence="4 8" id="KW-0732">Signal</keyword>
<feature type="coiled-coil region" evidence="7">
    <location>
        <begin position="821"/>
        <end position="984"/>
    </location>
</feature>
<keyword evidence="3" id="KW-0964">Secreted</keyword>
<dbReference type="GO" id="GO:0034045">
    <property type="term" value="C:phagophore assembly site membrane"/>
    <property type="evidence" value="ECO:0007669"/>
    <property type="project" value="TreeGrafter"/>
</dbReference>
<dbReference type="Pfam" id="PF10377">
    <property type="entry name" value="ATG11"/>
    <property type="match status" value="1"/>
</dbReference>
<comment type="similarity">
    <text evidence="2">Belongs to the nematode transthyretin-like family.</text>
</comment>
<name>A0A8S1EGG3_9PELO</name>
<accession>A0A8S1EGG3</accession>
<keyword evidence="5" id="KW-0072">Autophagy</keyword>
<dbReference type="Gene3D" id="2.60.40.3330">
    <property type="match status" value="1"/>
</dbReference>
<evidence type="ECO:0000259" key="9">
    <source>
        <dbReference type="Pfam" id="PF10377"/>
    </source>
</evidence>
<feature type="chain" id="PRO_5035875196" description="Autophagy-related protein 11 C-terminal domain-containing protein" evidence="8">
    <location>
        <begin position="18"/>
        <end position="1225"/>
    </location>
</feature>
<keyword evidence="6 7" id="KW-0175">Coiled coil</keyword>
<organism evidence="10 11">
    <name type="scientific">Caenorhabditis bovis</name>
    <dbReference type="NCBI Taxonomy" id="2654633"/>
    <lineage>
        <taxon>Eukaryota</taxon>
        <taxon>Metazoa</taxon>
        <taxon>Ecdysozoa</taxon>
        <taxon>Nematoda</taxon>
        <taxon>Chromadorea</taxon>
        <taxon>Rhabditida</taxon>
        <taxon>Rhabditina</taxon>
        <taxon>Rhabditomorpha</taxon>
        <taxon>Rhabditoidea</taxon>
        <taxon>Rhabditidae</taxon>
        <taxon>Peloderinae</taxon>
        <taxon>Caenorhabditis</taxon>
    </lineage>
</organism>
<dbReference type="GO" id="GO:0000422">
    <property type="term" value="P:autophagy of mitochondrion"/>
    <property type="evidence" value="ECO:0007669"/>
    <property type="project" value="TreeGrafter"/>
</dbReference>
<dbReference type="InterPro" id="IPR040040">
    <property type="entry name" value="ATG11"/>
</dbReference>
<evidence type="ECO:0000256" key="5">
    <source>
        <dbReference type="ARBA" id="ARBA00023006"/>
    </source>
</evidence>
<dbReference type="AlphaFoldDB" id="A0A8S1EGG3"/>
<evidence type="ECO:0000256" key="6">
    <source>
        <dbReference type="ARBA" id="ARBA00023054"/>
    </source>
</evidence>
<dbReference type="GO" id="GO:0061709">
    <property type="term" value="P:reticulophagy"/>
    <property type="evidence" value="ECO:0007669"/>
    <property type="project" value="TreeGrafter"/>
</dbReference>
<evidence type="ECO:0000313" key="11">
    <source>
        <dbReference type="Proteomes" id="UP000494206"/>
    </source>
</evidence>
<evidence type="ECO:0000256" key="4">
    <source>
        <dbReference type="ARBA" id="ARBA00022729"/>
    </source>
</evidence>
<reference evidence="10 11" key="1">
    <citation type="submission" date="2020-04" db="EMBL/GenBank/DDBJ databases">
        <authorList>
            <person name="Laetsch R D."/>
            <person name="Stevens L."/>
            <person name="Kumar S."/>
            <person name="Blaxter L. M."/>
        </authorList>
    </citation>
    <scope>NUCLEOTIDE SEQUENCE [LARGE SCALE GENOMIC DNA]</scope>
</reference>